<dbReference type="Proteomes" id="UP000672032">
    <property type="component" value="Chromosome 4"/>
</dbReference>
<dbReference type="AlphaFoldDB" id="A0A8A3PGQ6"/>
<evidence type="ECO:0000259" key="1">
    <source>
        <dbReference type="PROSITE" id="PS51388"/>
    </source>
</evidence>
<evidence type="ECO:0000313" key="3">
    <source>
        <dbReference type="Proteomes" id="UP000672032"/>
    </source>
</evidence>
<proteinExistence type="predicted"/>
<dbReference type="InterPro" id="IPR020850">
    <property type="entry name" value="GED_dom"/>
</dbReference>
<protein>
    <recommendedName>
        <fullName evidence="1">GED domain-containing protein</fullName>
    </recommendedName>
</protein>
<reference evidence="2" key="1">
    <citation type="submission" date="2020-10" db="EMBL/GenBank/DDBJ databases">
        <title>Genome Sequence of Monilinia vaccinii-corymbosi Sheds Light on Mummy Berry Disease Infection of Blueberry and Mating Type.</title>
        <authorList>
            <person name="Yow A.G."/>
            <person name="Zhang Y."/>
            <person name="Bansal K."/>
            <person name="Eacker S.M."/>
            <person name="Sullivan S."/>
            <person name="Liachko I."/>
            <person name="Cubeta M.A."/>
            <person name="Rollins J.A."/>
            <person name="Ashrafi H."/>
        </authorList>
    </citation>
    <scope>NUCLEOTIDE SEQUENCE</scope>
    <source>
        <strain evidence="2">RL-1</strain>
    </source>
</reference>
<evidence type="ECO:0000313" key="2">
    <source>
        <dbReference type="EMBL" id="QSZ34229.1"/>
    </source>
</evidence>
<gene>
    <name evidence="2" type="ORF">DSL72_005819</name>
</gene>
<keyword evidence="3" id="KW-1185">Reference proteome</keyword>
<dbReference type="EMBL" id="CP063408">
    <property type="protein sequence ID" value="QSZ34229.1"/>
    <property type="molecule type" value="Genomic_DNA"/>
</dbReference>
<name>A0A8A3PGQ6_9HELO</name>
<dbReference type="PROSITE" id="PS51388">
    <property type="entry name" value="GED"/>
    <property type="match status" value="1"/>
</dbReference>
<organism evidence="2 3">
    <name type="scientific">Monilinia vaccinii-corymbosi</name>
    <dbReference type="NCBI Taxonomy" id="61207"/>
    <lineage>
        <taxon>Eukaryota</taxon>
        <taxon>Fungi</taxon>
        <taxon>Dikarya</taxon>
        <taxon>Ascomycota</taxon>
        <taxon>Pezizomycotina</taxon>
        <taxon>Leotiomycetes</taxon>
        <taxon>Helotiales</taxon>
        <taxon>Sclerotiniaceae</taxon>
        <taxon>Monilinia</taxon>
    </lineage>
</organism>
<dbReference type="Gene3D" id="1.20.120.1240">
    <property type="entry name" value="Dynamin, middle domain"/>
    <property type="match status" value="1"/>
</dbReference>
<dbReference type="OrthoDB" id="415706at2759"/>
<feature type="domain" description="GED" evidence="1">
    <location>
        <begin position="224"/>
        <end position="315"/>
    </location>
</feature>
<accession>A0A8A3PGQ6</accession>
<sequence>MQNLNLLFSQDITTLGHFREIGDPDEEGPSYRKADGNRSSVVPSIVTRDQFITHVEFLMPRTRARELPGTFNPMIVADLFREQSQPWGKLARDHINAVWKAISDFIEHAIEHITDEAASSALLAIIFRPALKKMMADLNDKANELLRPHQSSHPITYSNNFVNTLQEIRRTRHSAEMAEVVRSFFVMSSKEMIYRTQKDEAIDLNRLVRKPAARAEPDIIRFSCSEALDYMRAYYDVALERFIDDMSVEVIEEKLVMPLAEIFSPNTVIDMSEEMVTQIAGEPENSRAERAQLNRQKAVLAKGFAMCMKFDAVRRSVIGGVEMTNGIDGTDGQ</sequence>